<feature type="non-terminal residue" evidence="14">
    <location>
        <position position="1"/>
    </location>
</feature>
<dbReference type="GO" id="GO:0031408">
    <property type="term" value="P:oxylipin biosynthetic process"/>
    <property type="evidence" value="ECO:0007669"/>
    <property type="project" value="UniProtKB-KW"/>
</dbReference>
<dbReference type="InterPro" id="IPR001155">
    <property type="entry name" value="OxRdtase_FMN_N"/>
</dbReference>
<keyword evidence="6" id="KW-0925">Oxylipin biosynthesis</keyword>
<dbReference type="SUPFAM" id="SSF51395">
    <property type="entry name" value="FMN-linked oxidoreductases"/>
    <property type="match status" value="1"/>
</dbReference>
<dbReference type="Gene3D" id="3.20.20.70">
    <property type="entry name" value="Aldolase class I"/>
    <property type="match status" value="1"/>
</dbReference>
<keyword evidence="3" id="KW-0444">Lipid biosynthesis</keyword>
<dbReference type="InterPro" id="IPR013785">
    <property type="entry name" value="Aldolase_TIM"/>
</dbReference>
<dbReference type="InterPro" id="IPR045247">
    <property type="entry name" value="Oye-like"/>
</dbReference>
<gene>
    <name evidence="14" type="ORF">CFC21_048760</name>
</gene>
<evidence type="ECO:0000256" key="8">
    <source>
        <dbReference type="ARBA" id="ARBA00022857"/>
    </source>
</evidence>
<name>A0A9R1G145_WHEAT</name>
<dbReference type="EMBL" id="CM022219">
    <property type="protein sequence ID" value="KAF7038594.1"/>
    <property type="molecule type" value="Genomic_DNA"/>
</dbReference>
<evidence type="ECO:0000256" key="3">
    <source>
        <dbReference type="ARBA" id="ARBA00022516"/>
    </source>
</evidence>
<evidence type="ECO:0000256" key="2">
    <source>
        <dbReference type="ARBA" id="ARBA00005979"/>
    </source>
</evidence>
<accession>A0A9R1G145</accession>
<proteinExistence type="inferred from homology"/>
<keyword evidence="8" id="KW-0521">NADP</keyword>
<feature type="domain" description="NADH:flavin oxidoreductase/NADH oxidase N-terminal" evidence="13">
    <location>
        <begin position="28"/>
        <end position="63"/>
    </location>
</feature>
<dbReference type="GO" id="GO:0010181">
    <property type="term" value="F:FMN binding"/>
    <property type="evidence" value="ECO:0007669"/>
    <property type="project" value="InterPro"/>
</dbReference>
<dbReference type="Pfam" id="PF00724">
    <property type="entry name" value="Oxidored_FMN"/>
    <property type="match status" value="1"/>
</dbReference>
<reference evidence="14" key="2">
    <citation type="submission" date="2020-03" db="EMBL/GenBank/DDBJ databases">
        <title>The second near-complete assembly of the hexaploid bread wheat (Triticum aestivum) genome.</title>
        <authorList>
            <person name="Zimin A.V."/>
            <person name="Puiu D."/>
            <person name="Shumante A."/>
            <person name="Alonge M."/>
            <person name="Salzberg S.L."/>
        </authorList>
    </citation>
    <scope>NUCLEOTIDE SEQUENCE</scope>
    <source>
        <tissue evidence="14">Leaf</tissue>
    </source>
</reference>
<keyword evidence="11" id="KW-0275">Fatty acid biosynthesis</keyword>
<dbReference type="Proteomes" id="UP000815260">
    <property type="component" value="Chromosome 3D"/>
</dbReference>
<comment type="caution">
    <text evidence="14">The sequence shown here is derived from an EMBL/GenBank/DDBJ whole genome shotgun (WGS) entry which is preliminary data.</text>
</comment>
<comment type="similarity">
    <text evidence="2">Belongs to the NADH:flavin oxidoreductase/NADH oxidase family.</text>
</comment>
<feature type="region of interest" description="Disordered" evidence="12">
    <location>
        <begin position="1"/>
        <end position="32"/>
    </location>
</feature>
<evidence type="ECO:0000256" key="9">
    <source>
        <dbReference type="ARBA" id="ARBA00023002"/>
    </source>
</evidence>
<keyword evidence="10" id="KW-0443">Lipid metabolism</keyword>
<keyword evidence="9" id="KW-0560">Oxidoreductase</keyword>
<feature type="compositionally biased region" description="Low complexity" evidence="12">
    <location>
        <begin position="8"/>
        <end position="18"/>
    </location>
</feature>
<evidence type="ECO:0000256" key="4">
    <source>
        <dbReference type="ARBA" id="ARBA00022630"/>
    </source>
</evidence>
<evidence type="ECO:0000256" key="1">
    <source>
        <dbReference type="ARBA" id="ARBA00001917"/>
    </source>
</evidence>
<keyword evidence="5" id="KW-0288">FMN</keyword>
<sequence>HTAPPPAASSSLRPLSSRQHGRTTSRRRDMPGIWAPEQVEAWKPMVDAVHAKGAVFFCQLWHAA</sequence>
<evidence type="ECO:0000313" key="14">
    <source>
        <dbReference type="EMBL" id="KAF7038594.1"/>
    </source>
</evidence>
<evidence type="ECO:0000259" key="13">
    <source>
        <dbReference type="Pfam" id="PF00724"/>
    </source>
</evidence>
<keyword evidence="7" id="KW-0276">Fatty acid metabolism</keyword>
<evidence type="ECO:0000256" key="5">
    <source>
        <dbReference type="ARBA" id="ARBA00022643"/>
    </source>
</evidence>
<dbReference type="PANTHER" id="PTHR22893:SF108">
    <property type="entry name" value="NADH:FLAVIN OXIDOREDUCTASE_NADH OXIDASE N-TERMINAL DOMAIN-CONTAINING PROTEIN"/>
    <property type="match status" value="1"/>
</dbReference>
<evidence type="ECO:0000256" key="11">
    <source>
        <dbReference type="ARBA" id="ARBA00023160"/>
    </source>
</evidence>
<evidence type="ECO:0000256" key="10">
    <source>
        <dbReference type="ARBA" id="ARBA00023098"/>
    </source>
</evidence>
<keyword evidence="4" id="KW-0285">Flavoprotein</keyword>
<evidence type="ECO:0000256" key="6">
    <source>
        <dbReference type="ARBA" id="ARBA00022767"/>
    </source>
</evidence>
<reference evidence="14" key="1">
    <citation type="journal article" date="2017" name="Gigascience">
        <title>The first near-complete assembly of the hexaploid bread wheat genome, Triticum aestivum.</title>
        <authorList>
            <person name="Zimin A.V."/>
            <person name="Puiu D."/>
            <person name="Hall R."/>
            <person name="Kingan S."/>
            <person name="Clavijo B.J."/>
            <person name="Salzberg S.L."/>
        </authorList>
    </citation>
    <scope>NUCLEOTIDE SEQUENCE</scope>
    <source>
        <tissue evidence="14">Leaf</tissue>
    </source>
</reference>
<evidence type="ECO:0000256" key="7">
    <source>
        <dbReference type="ARBA" id="ARBA00022832"/>
    </source>
</evidence>
<dbReference type="GO" id="GO:0006633">
    <property type="term" value="P:fatty acid biosynthetic process"/>
    <property type="evidence" value="ECO:0007669"/>
    <property type="project" value="UniProtKB-KW"/>
</dbReference>
<organism evidence="14">
    <name type="scientific">Triticum aestivum</name>
    <name type="common">Wheat</name>
    <dbReference type="NCBI Taxonomy" id="4565"/>
    <lineage>
        <taxon>Eukaryota</taxon>
        <taxon>Viridiplantae</taxon>
        <taxon>Streptophyta</taxon>
        <taxon>Embryophyta</taxon>
        <taxon>Tracheophyta</taxon>
        <taxon>Spermatophyta</taxon>
        <taxon>Magnoliopsida</taxon>
        <taxon>Liliopsida</taxon>
        <taxon>Poales</taxon>
        <taxon>Poaceae</taxon>
        <taxon>BOP clade</taxon>
        <taxon>Pooideae</taxon>
        <taxon>Triticodae</taxon>
        <taxon>Triticeae</taxon>
        <taxon>Triticinae</taxon>
        <taxon>Triticum</taxon>
    </lineage>
</organism>
<feature type="non-terminal residue" evidence="14">
    <location>
        <position position="64"/>
    </location>
</feature>
<dbReference type="PANTHER" id="PTHR22893">
    <property type="entry name" value="NADH OXIDOREDUCTASE-RELATED"/>
    <property type="match status" value="1"/>
</dbReference>
<dbReference type="GO" id="GO:0016491">
    <property type="term" value="F:oxidoreductase activity"/>
    <property type="evidence" value="ECO:0007669"/>
    <property type="project" value="UniProtKB-KW"/>
</dbReference>
<protein>
    <recommendedName>
        <fullName evidence="13">NADH:flavin oxidoreductase/NADH oxidase N-terminal domain-containing protein</fullName>
    </recommendedName>
</protein>
<dbReference type="OrthoDB" id="1936139at2759"/>
<dbReference type="AlphaFoldDB" id="A0A9R1G145"/>
<evidence type="ECO:0000256" key="12">
    <source>
        <dbReference type="SAM" id="MobiDB-lite"/>
    </source>
</evidence>
<comment type="cofactor">
    <cofactor evidence="1">
        <name>FMN</name>
        <dbReference type="ChEBI" id="CHEBI:58210"/>
    </cofactor>
</comment>